<evidence type="ECO:0000256" key="7">
    <source>
        <dbReference type="ARBA" id="ARBA00022741"/>
    </source>
</evidence>
<dbReference type="SMART" id="SM00387">
    <property type="entry name" value="HATPase_c"/>
    <property type="match status" value="1"/>
</dbReference>
<dbReference type="PROSITE" id="PS50109">
    <property type="entry name" value="HIS_KIN"/>
    <property type="match status" value="1"/>
</dbReference>
<dbReference type="InterPro" id="IPR005467">
    <property type="entry name" value="His_kinase_dom"/>
</dbReference>
<dbReference type="GO" id="GO:0005524">
    <property type="term" value="F:ATP binding"/>
    <property type="evidence" value="ECO:0007669"/>
    <property type="project" value="UniProtKB-KW"/>
</dbReference>
<evidence type="ECO:0000256" key="6">
    <source>
        <dbReference type="ARBA" id="ARBA00022679"/>
    </source>
</evidence>
<evidence type="ECO:0000313" key="16">
    <source>
        <dbReference type="EMBL" id="WNR46292.1"/>
    </source>
</evidence>
<keyword evidence="12" id="KW-0175">Coiled coil</keyword>
<keyword evidence="9" id="KW-0067">ATP-binding</keyword>
<reference evidence="16" key="1">
    <citation type="submission" date="2022-02" db="EMBL/GenBank/DDBJ databases">
        <title>Paenibacillus sp. MBLB1832 Whole Genome Shotgun Sequencing.</title>
        <authorList>
            <person name="Hwang C.Y."/>
            <person name="Cho E.-S."/>
            <person name="Seo M.-J."/>
        </authorList>
    </citation>
    <scope>NUCLEOTIDE SEQUENCE</scope>
    <source>
        <strain evidence="16">MBLB1832</strain>
    </source>
</reference>
<evidence type="ECO:0000256" key="9">
    <source>
        <dbReference type="ARBA" id="ARBA00022840"/>
    </source>
</evidence>
<dbReference type="InterPro" id="IPR004358">
    <property type="entry name" value="Sig_transdc_His_kin-like_C"/>
</dbReference>
<dbReference type="InterPro" id="IPR003660">
    <property type="entry name" value="HAMP_dom"/>
</dbReference>
<dbReference type="PANTHER" id="PTHR34220:SF7">
    <property type="entry name" value="SENSOR HISTIDINE KINASE YPDA"/>
    <property type="match status" value="1"/>
</dbReference>
<dbReference type="Pfam" id="PF06580">
    <property type="entry name" value="His_kinase"/>
    <property type="match status" value="1"/>
</dbReference>
<dbReference type="PROSITE" id="PS50885">
    <property type="entry name" value="HAMP"/>
    <property type="match status" value="1"/>
</dbReference>
<dbReference type="SMART" id="SM00304">
    <property type="entry name" value="HAMP"/>
    <property type="match status" value="1"/>
</dbReference>
<evidence type="ECO:0000259" key="15">
    <source>
        <dbReference type="PROSITE" id="PS50885"/>
    </source>
</evidence>
<comment type="subcellular location">
    <subcellularLocation>
        <location evidence="2">Cell membrane</location>
        <topology evidence="2">Multi-pass membrane protein</topology>
    </subcellularLocation>
</comment>
<evidence type="ECO:0000313" key="17">
    <source>
        <dbReference type="Proteomes" id="UP001304650"/>
    </source>
</evidence>
<sequence>MRSFNDVLFDNVTTRAMQTLEQVSYTVDTEASRMVHTVATIANDDKLFATATTIHTQADRNQQASHEATLDLDHQLSNYFHYTSDVIAALFFYRDGGTYAYKQSLGLHEVALRQASWYGQSLRQVNKVQIFGAEDNLLPGTSGHMEITVSISPKFPDAFNNVENVYFIFRGSVLQQLLRTQVSEAGYFLVISPSGSVITSSSDELIANHTSRQTLLAQAMSEQTGNYVQSEGGKRSFVSYLTSTQTGWKYVHVMPYDQMLASVKHVYNRTMLLSTVALIVFLLASWFWVRSMAKPILTLVRQMNRVKMGNFQAQLEASGPTEIYVLGHSFNEMTLRIQELMKERKLKEEARLHAEMAALQSQIGPHFLVNTLNAIKIMALMAKAPHIQNMTESLMHLVASAFNRGGNLTTVHEELALLDDYFTIMRIRYGDRFDVYRNVDDDVGKAQILKLLLQPLVENSIVHGFHGLDRRGVIHIGVHKHGDRHLRITIRDNGNGFVQEKERTVHKLARDSFNGIGLRNVQSRIELHYGHEGKFMMSSVPGEGTNMELFLPLNEGSLGSN</sequence>
<dbReference type="Proteomes" id="UP001304650">
    <property type="component" value="Chromosome"/>
</dbReference>
<keyword evidence="7" id="KW-0547">Nucleotide-binding</keyword>
<keyword evidence="13" id="KW-0812">Transmembrane</keyword>
<proteinExistence type="predicted"/>
<dbReference type="Gene3D" id="3.30.565.10">
    <property type="entry name" value="Histidine kinase-like ATPase, C-terminal domain"/>
    <property type="match status" value="1"/>
</dbReference>
<dbReference type="GO" id="GO:0005886">
    <property type="term" value="C:plasma membrane"/>
    <property type="evidence" value="ECO:0007669"/>
    <property type="project" value="UniProtKB-SubCell"/>
</dbReference>
<evidence type="ECO:0000256" key="4">
    <source>
        <dbReference type="ARBA" id="ARBA00022475"/>
    </source>
</evidence>
<keyword evidence="4" id="KW-1003">Cell membrane</keyword>
<dbReference type="EMBL" id="CP130319">
    <property type="protein sequence ID" value="WNR46292.1"/>
    <property type="molecule type" value="Genomic_DNA"/>
</dbReference>
<keyword evidence="5" id="KW-0597">Phosphoprotein</keyword>
<dbReference type="RefSeq" id="WP_314803923.1">
    <property type="nucleotide sequence ID" value="NZ_CP130319.1"/>
</dbReference>
<dbReference type="PRINTS" id="PR00344">
    <property type="entry name" value="BCTRLSENSOR"/>
</dbReference>
<dbReference type="AlphaFoldDB" id="A0AA96LQA0"/>
<dbReference type="GO" id="GO:0000155">
    <property type="term" value="F:phosphorelay sensor kinase activity"/>
    <property type="evidence" value="ECO:0007669"/>
    <property type="project" value="InterPro"/>
</dbReference>
<gene>
    <name evidence="16" type="ORF">MJB10_09420</name>
</gene>
<feature type="coiled-coil region" evidence="12">
    <location>
        <begin position="330"/>
        <end position="362"/>
    </location>
</feature>
<dbReference type="InterPro" id="IPR036890">
    <property type="entry name" value="HATPase_C_sf"/>
</dbReference>
<evidence type="ECO:0000256" key="10">
    <source>
        <dbReference type="ARBA" id="ARBA00023012"/>
    </source>
</evidence>
<feature type="domain" description="HAMP" evidence="15">
    <location>
        <begin position="290"/>
        <end position="342"/>
    </location>
</feature>
<dbReference type="SUPFAM" id="SSF55874">
    <property type="entry name" value="ATPase domain of HSP90 chaperone/DNA topoisomerase II/histidine kinase"/>
    <property type="match status" value="1"/>
</dbReference>
<dbReference type="EC" id="2.7.13.3" evidence="3"/>
<keyword evidence="10" id="KW-0902">Two-component regulatory system</keyword>
<dbReference type="PANTHER" id="PTHR34220">
    <property type="entry name" value="SENSOR HISTIDINE KINASE YPDA"/>
    <property type="match status" value="1"/>
</dbReference>
<accession>A0AA96LQA0</accession>
<evidence type="ECO:0000256" key="13">
    <source>
        <dbReference type="SAM" id="Phobius"/>
    </source>
</evidence>
<dbReference type="Pfam" id="PF02518">
    <property type="entry name" value="HATPase_c"/>
    <property type="match status" value="1"/>
</dbReference>
<dbReference type="Gene3D" id="3.30.450.20">
    <property type="entry name" value="PAS domain"/>
    <property type="match status" value="1"/>
</dbReference>
<evidence type="ECO:0000256" key="2">
    <source>
        <dbReference type="ARBA" id="ARBA00004651"/>
    </source>
</evidence>
<dbReference type="InterPro" id="IPR010559">
    <property type="entry name" value="Sig_transdc_His_kin_internal"/>
</dbReference>
<evidence type="ECO:0000256" key="5">
    <source>
        <dbReference type="ARBA" id="ARBA00022553"/>
    </source>
</evidence>
<keyword evidence="11 13" id="KW-0472">Membrane</keyword>
<dbReference type="InterPro" id="IPR003594">
    <property type="entry name" value="HATPase_dom"/>
</dbReference>
<evidence type="ECO:0000256" key="1">
    <source>
        <dbReference type="ARBA" id="ARBA00000085"/>
    </source>
</evidence>
<keyword evidence="13" id="KW-1133">Transmembrane helix</keyword>
<protein>
    <recommendedName>
        <fullName evidence="3">histidine kinase</fullName>
        <ecNumber evidence="3">2.7.13.3</ecNumber>
    </recommendedName>
</protein>
<dbReference type="KEGG" id="proo:MJB10_09420"/>
<comment type="catalytic activity">
    <reaction evidence="1">
        <text>ATP + protein L-histidine = ADP + protein N-phospho-L-histidine.</text>
        <dbReference type="EC" id="2.7.13.3"/>
    </reaction>
</comment>
<evidence type="ECO:0000256" key="8">
    <source>
        <dbReference type="ARBA" id="ARBA00022777"/>
    </source>
</evidence>
<evidence type="ECO:0000256" key="11">
    <source>
        <dbReference type="ARBA" id="ARBA00023136"/>
    </source>
</evidence>
<dbReference type="SUPFAM" id="SSF158472">
    <property type="entry name" value="HAMP domain-like"/>
    <property type="match status" value="1"/>
</dbReference>
<feature type="domain" description="Histidine kinase" evidence="14">
    <location>
        <begin position="449"/>
        <end position="555"/>
    </location>
</feature>
<keyword evidence="8 16" id="KW-0418">Kinase</keyword>
<organism evidence="16 17">
    <name type="scientific">Paenibacillus roseopurpureus</name>
    <dbReference type="NCBI Taxonomy" id="2918901"/>
    <lineage>
        <taxon>Bacteria</taxon>
        <taxon>Bacillati</taxon>
        <taxon>Bacillota</taxon>
        <taxon>Bacilli</taxon>
        <taxon>Bacillales</taxon>
        <taxon>Paenibacillaceae</taxon>
        <taxon>Paenibacillus</taxon>
    </lineage>
</organism>
<keyword evidence="6 16" id="KW-0808">Transferase</keyword>
<evidence type="ECO:0000256" key="12">
    <source>
        <dbReference type="SAM" id="Coils"/>
    </source>
</evidence>
<name>A0AA96LQA0_9BACL</name>
<feature type="transmembrane region" description="Helical" evidence="13">
    <location>
        <begin position="271"/>
        <end position="289"/>
    </location>
</feature>
<evidence type="ECO:0000259" key="14">
    <source>
        <dbReference type="PROSITE" id="PS50109"/>
    </source>
</evidence>
<dbReference type="CDD" id="cd06225">
    <property type="entry name" value="HAMP"/>
    <property type="match status" value="1"/>
</dbReference>
<keyword evidence="17" id="KW-1185">Reference proteome</keyword>
<evidence type="ECO:0000256" key="3">
    <source>
        <dbReference type="ARBA" id="ARBA00012438"/>
    </source>
</evidence>
<dbReference type="Pfam" id="PF00672">
    <property type="entry name" value="HAMP"/>
    <property type="match status" value="1"/>
</dbReference>
<dbReference type="InterPro" id="IPR050640">
    <property type="entry name" value="Bact_2-comp_sensor_kinase"/>
</dbReference>
<dbReference type="Gene3D" id="1.10.287.130">
    <property type="match status" value="1"/>
</dbReference>